<dbReference type="Proteomes" id="UP000245207">
    <property type="component" value="Unassembled WGS sequence"/>
</dbReference>
<evidence type="ECO:0000256" key="2">
    <source>
        <dbReference type="ARBA" id="ARBA00004496"/>
    </source>
</evidence>
<dbReference type="SUPFAM" id="SSF53474">
    <property type="entry name" value="alpha/beta-Hydrolases"/>
    <property type="match status" value="1"/>
</dbReference>
<keyword evidence="3" id="KW-0963">Cytoplasm</keyword>
<keyword evidence="10" id="KW-1185">Reference proteome</keyword>
<keyword evidence="4 9" id="KW-0378">Hydrolase</keyword>
<dbReference type="GO" id="GO:0005634">
    <property type="term" value="C:nucleus"/>
    <property type="evidence" value="ECO:0007669"/>
    <property type="project" value="UniProtKB-SubCell"/>
</dbReference>
<dbReference type="GO" id="GO:0052689">
    <property type="term" value="F:carboxylic ester hydrolase activity"/>
    <property type="evidence" value="ECO:0007669"/>
    <property type="project" value="InterPro"/>
</dbReference>
<accession>A0A2U1M8L7</accession>
<feature type="domain" description="Fungal lipase-type" evidence="7">
    <location>
        <begin position="79"/>
        <end position="199"/>
    </location>
</feature>
<dbReference type="STRING" id="35608.A0A2U1M8L7"/>
<reference evidence="9 10" key="1">
    <citation type="journal article" date="2018" name="Mol. Plant">
        <title>The genome of Artemisia annua provides insight into the evolution of Asteraceae family and artemisinin biosynthesis.</title>
        <authorList>
            <person name="Shen Q."/>
            <person name="Zhang L."/>
            <person name="Liao Z."/>
            <person name="Wang S."/>
            <person name="Yan T."/>
            <person name="Shi P."/>
            <person name="Liu M."/>
            <person name="Fu X."/>
            <person name="Pan Q."/>
            <person name="Wang Y."/>
            <person name="Lv Z."/>
            <person name="Lu X."/>
            <person name="Zhang F."/>
            <person name="Jiang W."/>
            <person name="Ma Y."/>
            <person name="Chen M."/>
            <person name="Hao X."/>
            <person name="Li L."/>
            <person name="Tang Y."/>
            <person name="Lv G."/>
            <person name="Zhou Y."/>
            <person name="Sun X."/>
            <person name="Brodelius P.E."/>
            <person name="Rose J.K.C."/>
            <person name="Tang K."/>
        </authorList>
    </citation>
    <scope>NUCLEOTIDE SEQUENCE [LARGE SCALE GENOMIC DNA]</scope>
    <source>
        <strain evidence="10">cv. Huhao1</strain>
        <tissue evidence="9">Leaf</tissue>
    </source>
</reference>
<comment type="caution">
    <text evidence="9">The sequence shown here is derived from an EMBL/GenBank/DDBJ whole genome shotgun (WGS) entry which is preliminary data.</text>
</comment>
<dbReference type="InterPro" id="IPR041266">
    <property type="entry name" value="EDS1_EP"/>
</dbReference>
<dbReference type="PANTHER" id="PTHR46898:SF3">
    <property type="entry name" value="FUNGAL LIPASE-LIKE DOMAIN-CONTAINING PROTEIN"/>
    <property type="match status" value="1"/>
</dbReference>
<keyword evidence="6" id="KW-0539">Nucleus</keyword>
<dbReference type="GO" id="GO:0006952">
    <property type="term" value="P:defense response"/>
    <property type="evidence" value="ECO:0007669"/>
    <property type="project" value="UniProtKB-KW"/>
</dbReference>
<feature type="domain" description="EDS1 EP" evidence="8">
    <location>
        <begin position="340"/>
        <end position="539"/>
    </location>
</feature>
<dbReference type="InterPro" id="IPR029058">
    <property type="entry name" value="AB_hydrolase_fold"/>
</dbReference>
<dbReference type="GO" id="GO:0005737">
    <property type="term" value="C:cytoplasm"/>
    <property type="evidence" value="ECO:0007669"/>
    <property type="project" value="UniProtKB-SubCell"/>
</dbReference>
<evidence type="ECO:0000256" key="1">
    <source>
        <dbReference type="ARBA" id="ARBA00004123"/>
    </source>
</evidence>
<dbReference type="EMBL" id="PKPP01006119">
    <property type="protein sequence ID" value="PWA57594.1"/>
    <property type="molecule type" value="Genomic_DNA"/>
</dbReference>
<comment type="subcellular location">
    <subcellularLocation>
        <location evidence="2">Cytoplasm</location>
    </subcellularLocation>
    <subcellularLocation>
        <location evidence="1">Nucleus</location>
    </subcellularLocation>
</comment>
<organism evidence="9 10">
    <name type="scientific">Artemisia annua</name>
    <name type="common">Sweet wormwood</name>
    <dbReference type="NCBI Taxonomy" id="35608"/>
    <lineage>
        <taxon>Eukaryota</taxon>
        <taxon>Viridiplantae</taxon>
        <taxon>Streptophyta</taxon>
        <taxon>Embryophyta</taxon>
        <taxon>Tracheophyta</taxon>
        <taxon>Spermatophyta</taxon>
        <taxon>Magnoliopsida</taxon>
        <taxon>eudicotyledons</taxon>
        <taxon>Gunneridae</taxon>
        <taxon>Pentapetalae</taxon>
        <taxon>asterids</taxon>
        <taxon>campanulids</taxon>
        <taxon>Asterales</taxon>
        <taxon>Asteraceae</taxon>
        <taxon>Asteroideae</taxon>
        <taxon>Anthemideae</taxon>
        <taxon>Artemisiinae</taxon>
        <taxon>Artemisia</taxon>
    </lineage>
</organism>
<evidence type="ECO:0000256" key="4">
    <source>
        <dbReference type="ARBA" id="ARBA00022801"/>
    </source>
</evidence>
<dbReference type="Pfam" id="PF01764">
    <property type="entry name" value="Lipase_3"/>
    <property type="match status" value="1"/>
</dbReference>
<evidence type="ECO:0000256" key="6">
    <source>
        <dbReference type="ARBA" id="ARBA00023242"/>
    </source>
</evidence>
<dbReference type="GO" id="GO:0006629">
    <property type="term" value="P:lipid metabolic process"/>
    <property type="evidence" value="ECO:0007669"/>
    <property type="project" value="InterPro"/>
</dbReference>
<evidence type="ECO:0000259" key="8">
    <source>
        <dbReference type="Pfam" id="PF18117"/>
    </source>
</evidence>
<dbReference type="OrthoDB" id="438440at2759"/>
<gene>
    <name evidence="9" type="ORF">CTI12_AA407380</name>
</gene>
<sequence length="552" mass="63307">MNHEMFSGELEKGNFLGSMDFLADAYDAVLKTTSPLAYKLHTSPSGIQVLAFGCNSPDYTTRFLNGEFKLVSSENHKVVDFISTKVNSKFLINEAAIVLFEPLLVELKELEDEIIYKPLIVTGQSVGGYVAILFALWLNYVISTKGFDSSKKAMIRPICITFGSPLVGDQALQHAISERPLWKSNFLNVVWKTDPIPSFRSSSGEYKPFGTYLFCTQSGGFTCFEDDDAILEVLGATASSSTGNLQMQDYGNDLMLIKEKVFYRGVSDMGEPRFSSLKAGIKLQLMEIDLVDTSALIEKIESKQAKMIRKRKSRYDPARKLNDVKLHMVCMERYMMTRRPTVSYYDTYKNAKNIKEIENQQEVVKSQRYLNQYWSDFVEKKNQMPQEEGANLRRRWLYGGNIYRKIVEPLDVAEFYKNGKKNYIAQRPHHYKLLEKWLSEDKKDLKPNPRTNNAASLTEDSCFWAHVEEALISLQELINRGSNNNAANTEKELEQFEAYLMQAINDNSVSSDIFLEESSLMKWWSEYKTYKGASYTSQFAEYMNNGAYKLYQ</sequence>
<protein>
    <submittedName>
        <fullName evidence="9">Alpha/Beta hydrolase fold protein</fullName>
    </submittedName>
</protein>
<dbReference type="AlphaFoldDB" id="A0A2U1M8L7"/>
<dbReference type="Gene3D" id="3.40.50.1820">
    <property type="entry name" value="alpha/beta hydrolase"/>
    <property type="match status" value="1"/>
</dbReference>
<evidence type="ECO:0000313" key="10">
    <source>
        <dbReference type="Proteomes" id="UP000245207"/>
    </source>
</evidence>
<evidence type="ECO:0000256" key="3">
    <source>
        <dbReference type="ARBA" id="ARBA00022490"/>
    </source>
</evidence>
<keyword evidence="5" id="KW-0611">Plant defense</keyword>
<name>A0A2U1M8L7_ARTAN</name>
<dbReference type="InterPro" id="IPR002921">
    <property type="entry name" value="Fungal_lipase-type"/>
</dbReference>
<evidence type="ECO:0000313" key="9">
    <source>
        <dbReference type="EMBL" id="PWA57594.1"/>
    </source>
</evidence>
<evidence type="ECO:0000259" key="7">
    <source>
        <dbReference type="Pfam" id="PF01764"/>
    </source>
</evidence>
<dbReference type="PANTHER" id="PTHR46898">
    <property type="entry name" value="SENESCENCE-ASSOCIATED CARBOXYLESTERASE 101"/>
    <property type="match status" value="1"/>
</dbReference>
<proteinExistence type="predicted"/>
<dbReference type="InterPro" id="IPR044603">
    <property type="entry name" value="SAG101-like"/>
</dbReference>
<evidence type="ECO:0000256" key="5">
    <source>
        <dbReference type="ARBA" id="ARBA00022821"/>
    </source>
</evidence>
<dbReference type="Pfam" id="PF18117">
    <property type="entry name" value="EDS1_EP"/>
    <property type="match status" value="1"/>
</dbReference>